<comment type="caution">
    <text evidence="2">The sequence shown here is derived from an EMBL/GenBank/DDBJ whole genome shotgun (WGS) entry which is preliminary data.</text>
</comment>
<reference evidence="2 3" key="1">
    <citation type="submission" date="2019-02" db="EMBL/GenBank/DDBJ databases">
        <title>Deep-cultivation of Planctomycetes and their phenomic and genomic characterization uncovers novel biology.</title>
        <authorList>
            <person name="Wiegand S."/>
            <person name="Jogler M."/>
            <person name="Boedeker C."/>
            <person name="Pinto D."/>
            <person name="Vollmers J."/>
            <person name="Rivas-Marin E."/>
            <person name="Kohn T."/>
            <person name="Peeters S.H."/>
            <person name="Heuer A."/>
            <person name="Rast P."/>
            <person name="Oberbeckmann S."/>
            <person name="Bunk B."/>
            <person name="Jeske O."/>
            <person name="Meyerdierks A."/>
            <person name="Storesund J.E."/>
            <person name="Kallscheuer N."/>
            <person name="Luecker S."/>
            <person name="Lage O.M."/>
            <person name="Pohl T."/>
            <person name="Merkel B.J."/>
            <person name="Hornburger P."/>
            <person name="Mueller R.-W."/>
            <person name="Bruemmer F."/>
            <person name="Labrenz M."/>
            <person name="Spormann A.M."/>
            <person name="Op Den Camp H."/>
            <person name="Overmann J."/>
            <person name="Amann R."/>
            <person name="Jetten M.S.M."/>
            <person name="Mascher T."/>
            <person name="Medema M.H."/>
            <person name="Devos D.P."/>
            <person name="Kaster A.-K."/>
            <person name="Ovreas L."/>
            <person name="Rohde M."/>
            <person name="Galperin M.Y."/>
            <person name="Jogler C."/>
        </authorList>
    </citation>
    <scope>NUCLEOTIDE SEQUENCE [LARGE SCALE GENOMIC DNA]</scope>
    <source>
        <strain evidence="2 3">Poly51</strain>
    </source>
</reference>
<dbReference type="AlphaFoldDB" id="A0A5C6F897"/>
<evidence type="ECO:0000313" key="3">
    <source>
        <dbReference type="Proteomes" id="UP000318288"/>
    </source>
</evidence>
<dbReference type="InterPro" id="IPR013424">
    <property type="entry name" value="Ice-binding_C"/>
</dbReference>
<sequence precursor="true">MRRRIQRHCSVLFLTALAFSVGFATTNQAFAGVIFNFNFLDAVDVGFNANGQVVADRRAGLQRAGDYVSSVLGPSYSASIDLDVKGDTTDSSLLASAGSNFSGARPASNGFSGRGDVMTKILGGADPSPGADGSVSWDFQNFDWAPLDVIGPGQLDLISTAIHELTHAIGFASDINQNGSSGYGDMPGTASVWSPFDEFVADMNGNSIIDFAGVLDGGRWDAASLGGAGMAGLQFNGANAVAAAGGPVYLYSPNAWRAGSSGSHLDTDFYNPADGKIESMMNHSSTFGAGQFDIRTYSPIEIGILKDIGYANIGAAAVPEPTSLAVFAALGAVMFVRQRKNRIARSNV</sequence>
<evidence type="ECO:0000256" key="1">
    <source>
        <dbReference type="SAM" id="SignalP"/>
    </source>
</evidence>
<protein>
    <recommendedName>
        <fullName evidence="4">PEP-CTERM protein-sorting domain-containing protein</fullName>
    </recommendedName>
</protein>
<proteinExistence type="predicted"/>
<feature type="chain" id="PRO_5022781043" description="PEP-CTERM protein-sorting domain-containing protein" evidence="1">
    <location>
        <begin position="25"/>
        <end position="348"/>
    </location>
</feature>
<evidence type="ECO:0000313" key="2">
    <source>
        <dbReference type="EMBL" id="TWU56714.1"/>
    </source>
</evidence>
<organism evidence="2 3">
    <name type="scientific">Rubripirellula tenax</name>
    <dbReference type="NCBI Taxonomy" id="2528015"/>
    <lineage>
        <taxon>Bacteria</taxon>
        <taxon>Pseudomonadati</taxon>
        <taxon>Planctomycetota</taxon>
        <taxon>Planctomycetia</taxon>
        <taxon>Pirellulales</taxon>
        <taxon>Pirellulaceae</taxon>
        <taxon>Rubripirellula</taxon>
    </lineage>
</organism>
<dbReference type="Proteomes" id="UP000318288">
    <property type="component" value="Unassembled WGS sequence"/>
</dbReference>
<gene>
    <name evidence="2" type="ORF">Poly51_26310</name>
</gene>
<name>A0A5C6F897_9BACT</name>
<dbReference type="EMBL" id="SJPW01000003">
    <property type="protein sequence ID" value="TWU56714.1"/>
    <property type="molecule type" value="Genomic_DNA"/>
</dbReference>
<dbReference type="OrthoDB" id="1253390at2"/>
<dbReference type="RefSeq" id="WP_146457987.1">
    <property type="nucleotide sequence ID" value="NZ_SJPW01000003.1"/>
</dbReference>
<keyword evidence="3" id="KW-1185">Reference proteome</keyword>
<dbReference type="NCBIfam" id="TIGR02595">
    <property type="entry name" value="PEP_CTERM"/>
    <property type="match status" value="1"/>
</dbReference>
<evidence type="ECO:0008006" key="4">
    <source>
        <dbReference type="Google" id="ProtNLM"/>
    </source>
</evidence>
<feature type="signal peptide" evidence="1">
    <location>
        <begin position="1"/>
        <end position="24"/>
    </location>
</feature>
<keyword evidence="1" id="KW-0732">Signal</keyword>
<accession>A0A5C6F897</accession>